<dbReference type="EC" id="2.3.2.27" evidence="4"/>
<dbReference type="GO" id="GO:0061630">
    <property type="term" value="F:ubiquitin protein ligase activity"/>
    <property type="evidence" value="ECO:0007669"/>
    <property type="project" value="UniProtKB-EC"/>
</dbReference>
<dbReference type="GO" id="GO:0008270">
    <property type="term" value="F:zinc ion binding"/>
    <property type="evidence" value="ECO:0007669"/>
    <property type="project" value="UniProtKB-KW"/>
</dbReference>
<keyword evidence="10" id="KW-0472">Membrane</keyword>
<dbReference type="WBParaSite" id="Hba_07663">
    <property type="protein sequence ID" value="Hba_07663"/>
    <property type="gene ID" value="Hba_07663"/>
</dbReference>
<evidence type="ECO:0000313" key="14">
    <source>
        <dbReference type="Proteomes" id="UP000095283"/>
    </source>
</evidence>
<dbReference type="AlphaFoldDB" id="A0A1I7WR90"/>
<dbReference type="PROSITE" id="PS50089">
    <property type="entry name" value="ZF_RING_2"/>
    <property type="match status" value="1"/>
</dbReference>
<evidence type="ECO:0000256" key="10">
    <source>
        <dbReference type="ARBA" id="ARBA00023136"/>
    </source>
</evidence>
<evidence type="ECO:0000256" key="8">
    <source>
        <dbReference type="ARBA" id="ARBA00022786"/>
    </source>
</evidence>
<dbReference type="InterPro" id="IPR001841">
    <property type="entry name" value="Znf_RING"/>
</dbReference>
<reference evidence="15" key="1">
    <citation type="submission" date="2016-11" db="UniProtKB">
        <authorList>
            <consortium name="WormBaseParasite"/>
        </authorList>
    </citation>
    <scope>IDENTIFICATION</scope>
</reference>
<dbReference type="InterPro" id="IPR045103">
    <property type="entry name" value="RNF5/RNF185-like"/>
</dbReference>
<organism evidence="14 15">
    <name type="scientific">Heterorhabditis bacteriophora</name>
    <name type="common">Entomopathogenic nematode worm</name>
    <dbReference type="NCBI Taxonomy" id="37862"/>
    <lineage>
        <taxon>Eukaryota</taxon>
        <taxon>Metazoa</taxon>
        <taxon>Ecdysozoa</taxon>
        <taxon>Nematoda</taxon>
        <taxon>Chromadorea</taxon>
        <taxon>Rhabditida</taxon>
        <taxon>Rhabditina</taxon>
        <taxon>Rhabditomorpha</taxon>
        <taxon>Strongyloidea</taxon>
        <taxon>Heterorhabditidae</taxon>
        <taxon>Heterorhabditis</taxon>
    </lineage>
</organism>
<evidence type="ECO:0000256" key="4">
    <source>
        <dbReference type="ARBA" id="ARBA00012483"/>
    </source>
</evidence>
<keyword evidence="9" id="KW-0862">Zinc</keyword>
<evidence type="ECO:0000256" key="7">
    <source>
        <dbReference type="ARBA" id="ARBA00022771"/>
    </source>
</evidence>
<evidence type="ECO:0000256" key="1">
    <source>
        <dbReference type="ARBA" id="ARBA00000900"/>
    </source>
</evidence>
<feature type="compositionally biased region" description="Basic and acidic residues" evidence="12">
    <location>
        <begin position="21"/>
        <end position="30"/>
    </location>
</feature>
<dbReference type="Proteomes" id="UP000095283">
    <property type="component" value="Unplaced"/>
</dbReference>
<dbReference type="SMART" id="SM00184">
    <property type="entry name" value="RING"/>
    <property type="match status" value="1"/>
</dbReference>
<feature type="domain" description="RING-type" evidence="13">
    <location>
        <begin position="34"/>
        <end position="75"/>
    </location>
</feature>
<evidence type="ECO:0000313" key="15">
    <source>
        <dbReference type="WBParaSite" id="Hba_07663"/>
    </source>
</evidence>
<evidence type="ECO:0000256" key="2">
    <source>
        <dbReference type="ARBA" id="ARBA00004308"/>
    </source>
</evidence>
<dbReference type="UniPathway" id="UPA00143"/>
<keyword evidence="8" id="KW-0833">Ubl conjugation pathway</keyword>
<sequence length="125" mass="14775">MENKPDEQQSSSRSASTDKPSSSKKEEDSARFECNICLDTAKDAVVSMCGHLFCWPCLVQWLDTRPSRQLCPVCKLNYDYNIIEFPIHEKRYLQDLEDNEPKHLSNHILTYYHSFRMKNCKYKYI</sequence>
<dbReference type="Pfam" id="PF00097">
    <property type="entry name" value="zf-C3HC4"/>
    <property type="match status" value="1"/>
</dbReference>
<dbReference type="SUPFAM" id="SSF57850">
    <property type="entry name" value="RING/U-box"/>
    <property type="match status" value="1"/>
</dbReference>
<dbReference type="GO" id="GO:0006511">
    <property type="term" value="P:ubiquitin-dependent protein catabolic process"/>
    <property type="evidence" value="ECO:0007669"/>
    <property type="project" value="InterPro"/>
</dbReference>
<evidence type="ECO:0000256" key="6">
    <source>
        <dbReference type="ARBA" id="ARBA00022723"/>
    </source>
</evidence>
<comment type="catalytic activity">
    <reaction evidence="1">
        <text>S-ubiquitinyl-[E2 ubiquitin-conjugating enzyme]-L-cysteine + [acceptor protein]-L-lysine = [E2 ubiquitin-conjugating enzyme]-L-cysteine + N(6)-ubiquitinyl-[acceptor protein]-L-lysine.</text>
        <dbReference type="EC" id="2.3.2.27"/>
    </reaction>
</comment>
<keyword evidence="14" id="KW-1185">Reference proteome</keyword>
<dbReference type="PROSITE" id="PS00518">
    <property type="entry name" value="ZF_RING_1"/>
    <property type="match status" value="1"/>
</dbReference>
<evidence type="ECO:0000256" key="5">
    <source>
        <dbReference type="ARBA" id="ARBA00022679"/>
    </source>
</evidence>
<protein>
    <recommendedName>
        <fullName evidence="4">RING-type E3 ubiquitin transferase</fullName>
        <ecNumber evidence="4">2.3.2.27</ecNumber>
    </recommendedName>
</protein>
<comment type="pathway">
    <text evidence="3">Protein modification; protein ubiquitination.</text>
</comment>
<evidence type="ECO:0000256" key="9">
    <source>
        <dbReference type="ARBA" id="ARBA00022833"/>
    </source>
</evidence>
<dbReference type="PANTHER" id="PTHR12313">
    <property type="entry name" value="E3 UBIQUITIN-PROTEIN LIGASE RNF5-RELATED"/>
    <property type="match status" value="1"/>
</dbReference>
<evidence type="ECO:0000256" key="12">
    <source>
        <dbReference type="SAM" id="MobiDB-lite"/>
    </source>
</evidence>
<dbReference type="InterPro" id="IPR017907">
    <property type="entry name" value="Znf_RING_CS"/>
</dbReference>
<keyword evidence="7 11" id="KW-0863">Zinc-finger</keyword>
<dbReference type="InterPro" id="IPR013083">
    <property type="entry name" value="Znf_RING/FYVE/PHD"/>
</dbReference>
<evidence type="ECO:0000259" key="13">
    <source>
        <dbReference type="PROSITE" id="PS50089"/>
    </source>
</evidence>
<proteinExistence type="predicted"/>
<evidence type="ECO:0000256" key="11">
    <source>
        <dbReference type="PROSITE-ProRule" id="PRU00175"/>
    </source>
</evidence>
<evidence type="ECO:0000256" key="3">
    <source>
        <dbReference type="ARBA" id="ARBA00004906"/>
    </source>
</evidence>
<dbReference type="GO" id="GO:0005783">
    <property type="term" value="C:endoplasmic reticulum"/>
    <property type="evidence" value="ECO:0007669"/>
    <property type="project" value="InterPro"/>
</dbReference>
<keyword evidence="6" id="KW-0479">Metal-binding</keyword>
<keyword evidence="5" id="KW-0808">Transferase</keyword>
<dbReference type="Gene3D" id="3.30.40.10">
    <property type="entry name" value="Zinc/RING finger domain, C3HC4 (zinc finger)"/>
    <property type="match status" value="1"/>
</dbReference>
<feature type="region of interest" description="Disordered" evidence="12">
    <location>
        <begin position="1"/>
        <end position="30"/>
    </location>
</feature>
<dbReference type="GO" id="GO:0016567">
    <property type="term" value="P:protein ubiquitination"/>
    <property type="evidence" value="ECO:0007669"/>
    <property type="project" value="UniProtKB-UniPathway"/>
</dbReference>
<comment type="subcellular location">
    <subcellularLocation>
        <location evidence="2">Endomembrane system</location>
    </subcellularLocation>
</comment>
<accession>A0A1I7WR90</accession>
<dbReference type="InterPro" id="IPR018957">
    <property type="entry name" value="Znf_C3HC4_RING-type"/>
</dbReference>
<name>A0A1I7WR90_HETBA</name>